<dbReference type="EMBL" id="CP029346">
    <property type="protein sequence ID" value="AWL10478.1"/>
    <property type="molecule type" value="Genomic_DNA"/>
</dbReference>
<dbReference type="KEGG" id="psez:HME7025_02638"/>
<organism evidence="2 3">
    <name type="scientific">Aquirufa nivalisilvae</name>
    <dbReference type="NCBI Taxonomy" id="2516557"/>
    <lineage>
        <taxon>Bacteria</taxon>
        <taxon>Pseudomonadati</taxon>
        <taxon>Bacteroidota</taxon>
        <taxon>Cytophagia</taxon>
        <taxon>Cytophagales</taxon>
        <taxon>Flectobacillaceae</taxon>
        <taxon>Aquirufa</taxon>
    </lineage>
</organism>
<gene>
    <name evidence="2" type="ORF">HME7025_02638</name>
</gene>
<dbReference type="InterPro" id="IPR036866">
    <property type="entry name" value="RibonucZ/Hydroxyglut_hydro"/>
</dbReference>
<accession>A0A2S2DYJ8</accession>
<dbReference type="PANTHER" id="PTHR15032">
    <property type="entry name" value="N-ACYL-PHOSPHATIDYLETHANOLAMINE-HYDROLYZING PHOSPHOLIPASE D"/>
    <property type="match status" value="1"/>
</dbReference>
<dbReference type="InterPro" id="IPR001279">
    <property type="entry name" value="Metallo-B-lactamas"/>
</dbReference>
<name>A0A2S2DYJ8_9BACT</name>
<evidence type="ECO:0000313" key="2">
    <source>
        <dbReference type="EMBL" id="AWL10478.1"/>
    </source>
</evidence>
<dbReference type="Pfam" id="PF12706">
    <property type="entry name" value="Lactamase_B_2"/>
    <property type="match status" value="1"/>
</dbReference>
<dbReference type="SMART" id="SM00849">
    <property type="entry name" value="Lactamase_B"/>
    <property type="match status" value="1"/>
</dbReference>
<dbReference type="RefSeq" id="WP_226998243.1">
    <property type="nucleotide sequence ID" value="NZ_CP029346.1"/>
</dbReference>
<dbReference type="GO" id="GO:0005737">
    <property type="term" value="C:cytoplasm"/>
    <property type="evidence" value="ECO:0007669"/>
    <property type="project" value="TreeGrafter"/>
</dbReference>
<dbReference type="InterPro" id="IPR024884">
    <property type="entry name" value="NAPE-PLD"/>
</dbReference>
<keyword evidence="3" id="KW-1185">Reference proteome</keyword>
<dbReference type="Gene3D" id="3.60.15.10">
    <property type="entry name" value="Ribonuclease Z/Hydroxyacylglutathione hydrolase-like"/>
    <property type="match status" value="1"/>
</dbReference>
<dbReference type="AlphaFoldDB" id="A0A2S2DYJ8"/>
<feature type="domain" description="Metallo-beta-lactamase" evidence="1">
    <location>
        <begin position="109"/>
        <end position="315"/>
    </location>
</feature>
<dbReference type="PIRSF" id="PIRSF038896">
    <property type="entry name" value="NAPE-PLD"/>
    <property type="match status" value="1"/>
</dbReference>
<keyword evidence="2" id="KW-0378">Hydrolase</keyword>
<evidence type="ECO:0000313" key="3">
    <source>
        <dbReference type="Proteomes" id="UP000245468"/>
    </source>
</evidence>
<reference evidence="3" key="1">
    <citation type="submission" date="2018-05" db="EMBL/GenBank/DDBJ databases">
        <title>Pseudarcicella sp. HME7025 Genome sequencing and assembly.</title>
        <authorList>
            <person name="Kim H."/>
            <person name="Kang H."/>
            <person name="Joh K."/>
        </authorList>
    </citation>
    <scope>NUCLEOTIDE SEQUENCE [LARGE SCALE GENOMIC DNA]</scope>
    <source>
        <strain evidence="3">HME7025</strain>
    </source>
</reference>
<dbReference type="PANTHER" id="PTHR15032:SF4">
    <property type="entry name" value="N-ACYL-PHOSPHATIDYLETHANOLAMINE-HYDROLYZING PHOSPHOLIPASE D"/>
    <property type="match status" value="1"/>
</dbReference>
<dbReference type="SUPFAM" id="SSF56281">
    <property type="entry name" value="Metallo-hydrolase/oxidoreductase"/>
    <property type="match status" value="1"/>
</dbReference>
<dbReference type="GO" id="GO:0008270">
    <property type="term" value="F:zinc ion binding"/>
    <property type="evidence" value="ECO:0007669"/>
    <property type="project" value="InterPro"/>
</dbReference>
<proteinExistence type="predicted"/>
<dbReference type="Proteomes" id="UP000245468">
    <property type="component" value="Chromosome"/>
</dbReference>
<dbReference type="EC" id="3.1.4.54" evidence="2"/>
<sequence>MKRRRMLGYLGILSSISVGSWIALNKAVLGTNPKGKRLQRIKNSPNYKDGQFQNLSYTPTFAEENNKIGSMWRVMTSKDIRTKPTVALPTVKTDLKQISPNTDYMIWFGHSSYLLQLEGKTILIDPVLSGYAAPFSWLNASFKGTDPYPAESLPDIDYLLISHDHYDHLDYETIKKIQPKVKQVVCGLGVGEHLEYWGYSPDIIEELDWNESIQLEKDWKLTATPARHFSGRGIQRNKTLWVSFVLKTSQHNLFLGGDSGYDSHFKAIGDQHGPFDLALIEQGQYNLAWKYIHLMPEEIFTVAKELNAKRIFAGHNSKFKLSIHPWDEPLQLLWENSKKQEIPVITPKIGELVDLREENPTFSTWWKGII</sequence>
<evidence type="ECO:0000259" key="1">
    <source>
        <dbReference type="SMART" id="SM00849"/>
    </source>
</evidence>
<dbReference type="GO" id="GO:0070290">
    <property type="term" value="F:N-acylphosphatidylethanolamine-specific phospholipase D activity"/>
    <property type="evidence" value="ECO:0007669"/>
    <property type="project" value="UniProtKB-EC"/>
</dbReference>
<protein>
    <submittedName>
        <fullName evidence="2">N-acetylphosphatidylethanolamine-hydrolyzing phospholipase D</fullName>
        <ecNumber evidence="2">3.1.4.54</ecNumber>
    </submittedName>
</protein>